<keyword evidence="3" id="KW-0804">Transcription</keyword>
<dbReference type="PANTHER" id="PTHR43280:SF32">
    <property type="entry name" value="TRANSCRIPTIONAL REGULATORY PROTEIN"/>
    <property type="match status" value="1"/>
</dbReference>
<evidence type="ECO:0000313" key="5">
    <source>
        <dbReference type="EMBL" id="SEL01030.1"/>
    </source>
</evidence>
<keyword evidence="1" id="KW-0805">Transcription regulation</keyword>
<evidence type="ECO:0000256" key="1">
    <source>
        <dbReference type="ARBA" id="ARBA00023015"/>
    </source>
</evidence>
<dbReference type="GO" id="GO:0003700">
    <property type="term" value="F:DNA-binding transcription factor activity"/>
    <property type="evidence" value="ECO:0007669"/>
    <property type="project" value="InterPro"/>
</dbReference>
<reference evidence="6" key="1">
    <citation type="submission" date="2016-10" db="EMBL/GenBank/DDBJ databases">
        <authorList>
            <person name="Varghese N."/>
            <person name="Submissions S."/>
        </authorList>
    </citation>
    <scope>NUCLEOTIDE SEQUENCE [LARGE SCALE GENOMIC DNA]</scope>
    <source>
        <strain evidence="6">Jip14</strain>
    </source>
</reference>
<dbReference type="PROSITE" id="PS01124">
    <property type="entry name" value="HTH_ARAC_FAMILY_2"/>
    <property type="match status" value="1"/>
</dbReference>
<keyword evidence="6" id="KW-1185">Reference proteome</keyword>
<dbReference type="Pfam" id="PF12833">
    <property type="entry name" value="HTH_18"/>
    <property type="match status" value="1"/>
</dbReference>
<accession>A0A1H7LQ51</accession>
<dbReference type="STRING" id="332977.SAMN05421740_103232"/>
<feature type="domain" description="HTH araC/xylS-type" evidence="4">
    <location>
        <begin position="213"/>
        <end position="307"/>
    </location>
</feature>
<gene>
    <name evidence="5" type="ORF">SAMN05421740_103232</name>
</gene>
<dbReference type="InterPro" id="IPR018060">
    <property type="entry name" value="HTH_AraC"/>
</dbReference>
<evidence type="ECO:0000256" key="3">
    <source>
        <dbReference type="ARBA" id="ARBA00023163"/>
    </source>
</evidence>
<protein>
    <submittedName>
        <fullName evidence="5">Helix-turn-helix domain-containing protein</fullName>
    </submittedName>
</protein>
<sequence length="310" mass="36764">MSCRGIAYLCYQMNLHEDLKQDERVWMPGVLDKDVRHFNIFYVQHNRDDKFNCKPYNRKGLYKISLLKGKTKLYYADKTMDFDSALLFSNPNIPYAWEHVESEQSAYFCVFTEEFFDQFINIREYPVFKPGNVPLFHLTPEQFQHFAGIFKQMLEEITLDFAYKYDALRTMVLQLIYAAMKLEPATCQQYKDSNGSMRIASIFMELLERQFPIESAMQRMELRHPKEFASQLAVHINHLNHALKTITGKTTSQLIAERIMQEARSLLQHTDWNISEIAWSLGFDDLPHFIHFFKKNQRLTPKLYRKAQPL</sequence>
<dbReference type="SUPFAM" id="SSF46689">
    <property type="entry name" value="Homeodomain-like"/>
    <property type="match status" value="1"/>
</dbReference>
<dbReference type="EMBL" id="FNZR01000003">
    <property type="protein sequence ID" value="SEL01030.1"/>
    <property type="molecule type" value="Genomic_DNA"/>
</dbReference>
<keyword evidence="2" id="KW-0238">DNA-binding</keyword>
<dbReference type="Proteomes" id="UP000198916">
    <property type="component" value="Unassembled WGS sequence"/>
</dbReference>
<evidence type="ECO:0000313" key="6">
    <source>
        <dbReference type="Proteomes" id="UP000198916"/>
    </source>
</evidence>
<evidence type="ECO:0000259" key="4">
    <source>
        <dbReference type="PROSITE" id="PS01124"/>
    </source>
</evidence>
<dbReference type="GO" id="GO:0043565">
    <property type="term" value="F:sequence-specific DNA binding"/>
    <property type="evidence" value="ECO:0007669"/>
    <property type="project" value="InterPro"/>
</dbReference>
<organism evidence="5 6">
    <name type="scientific">Parapedobacter koreensis</name>
    <dbReference type="NCBI Taxonomy" id="332977"/>
    <lineage>
        <taxon>Bacteria</taxon>
        <taxon>Pseudomonadati</taxon>
        <taxon>Bacteroidota</taxon>
        <taxon>Sphingobacteriia</taxon>
        <taxon>Sphingobacteriales</taxon>
        <taxon>Sphingobacteriaceae</taxon>
        <taxon>Parapedobacter</taxon>
    </lineage>
</organism>
<dbReference type="PANTHER" id="PTHR43280">
    <property type="entry name" value="ARAC-FAMILY TRANSCRIPTIONAL REGULATOR"/>
    <property type="match status" value="1"/>
</dbReference>
<name>A0A1H7LQ51_9SPHI</name>
<evidence type="ECO:0000256" key="2">
    <source>
        <dbReference type="ARBA" id="ARBA00023125"/>
    </source>
</evidence>
<proteinExistence type="predicted"/>
<dbReference type="InterPro" id="IPR009057">
    <property type="entry name" value="Homeodomain-like_sf"/>
</dbReference>
<dbReference type="Gene3D" id="1.10.10.60">
    <property type="entry name" value="Homeodomain-like"/>
    <property type="match status" value="1"/>
</dbReference>
<dbReference type="AlphaFoldDB" id="A0A1H7LQ51"/>
<dbReference type="SMART" id="SM00342">
    <property type="entry name" value="HTH_ARAC"/>
    <property type="match status" value="1"/>
</dbReference>